<dbReference type="AlphaFoldDB" id="A0A388L7N8"/>
<evidence type="ECO:0000256" key="1">
    <source>
        <dbReference type="SAM" id="MobiDB-lite"/>
    </source>
</evidence>
<protein>
    <submittedName>
        <fullName evidence="2">Uncharacterized protein</fullName>
    </submittedName>
</protein>
<dbReference type="Gramene" id="GBG78316">
    <property type="protein sequence ID" value="GBG78316"/>
    <property type="gene ID" value="CBR_g26345"/>
</dbReference>
<evidence type="ECO:0000313" key="3">
    <source>
        <dbReference type="Proteomes" id="UP000265515"/>
    </source>
</evidence>
<dbReference type="EMBL" id="BFEA01000291">
    <property type="protein sequence ID" value="GBG78316.1"/>
    <property type="molecule type" value="Genomic_DNA"/>
</dbReference>
<keyword evidence="3" id="KW-1185">Reference proteome</keyword>
<evidence type="ECO:0000313" key="2">
    <source>
        <dbReference type="EMBL" id="GBG78316.1"/>
    </source>
</evidence>
<proteinExistence type="predicted"/>
<reference evidence="2 3" key="1">
    <citation type="journal article" date="2018" name="Cell">
        <title>The Chara Genome: Secondary Complexity and Implications for Plant Terrestrialization.</title>
        <authorList>
            <person name="Nishiyama T."/>
            <person name="Sakayama H."/>
            <person name="Vries J.D."/>
            <person name="Buschmann H."/>
            <person name="Saint-Marcoux D."/>
            <person name="Ullrich K.K."/>
            <person name="Haas F.B."/>
            <person name="Vanderstraeten L."/>
            <person name="Becker D."/>
            <person name="Lang D."/>
            <person name="Vosolsobe S."/>
            <person name="Rombauts S."/>
            <person name="Wilhelmsson P.K.I."/>
            <person name="Janitza P."/>
            <person name="Kern R."/>
            <person name="Heyl A."/>
            <person name="Rumpler F."/>
            <person name="Villalobos L.I.A.C."/>
            <person name="Clay J.M."/>
            <person name="Skokan R."/>
            <person name="Toyoda A."/>
            <person name="Suzuki Y."/>
            <person name="Kagoshima H."/>
            <person name="Schijlen E."/>
            <person name="Tajeshwar N."/>
            <person name="Catarino B."/>
            <person name="Hetherington A.J."/>
            <person name="Saltykova A."/>
            <person name="Bonnot C."/>
            <person name="Breuninger H."/>
            <person name="Symeonidi A."/>
            <person name="Radhakrishnan G.V."/>
            <person name="Van Nieuwerburgh F."/>
            <person name="Deforce D."/>
            <person name="Chang C."/>
            <person name="Karol K.G."/>
            <person name="Hedrich R."/>
            <person name="Ulvskov P."/>
            <person name="Glockner G."/>
            <person name="Delwiche C.F."/>
            <person name="Petrasek J."/>
            <person name="Van de Peer Y."/>
            <person name="Friml J."/>
            <person name="Beilby M."/>
            <person name="Dolan L."/>
            <person name="Kohara Y."/>
            <person name="Sugano S."/>
            <person name="Fujiyama A."/>
            <person name="Delaux P.-M."/>
            <person name="Quint M."/>
            <person name="TheiBen G."/>
            <person name="Hagemann M."/>
            <person name="Harholt J."/>
            <person name="Dunand C."/>
            <person name="Zachgo S."/>
            <person name="Langdale J."/>
            <person name="Maumus F."/>
            <person name="Straeten D.V.D."/>
            <person name="Gould S.B."/>
            <person name="Rensing S.A."/>
        </authorList>
    </citation>
    <scope>NUCLEOTIDE SEQUENCE [LARGE SCALE GENOMIC DNA]</scope>
    <source>
        <strain evidence="2 3">S276</strain>
    </source>
</reference>
<sequence>MTMRVATCETATLEIAKRELPTRETATPRMETWEIATRRRWRREGYVDEGERAKRGRRRGDGRGDGDEMDMALARADSAGARGALSALWVGDTYNCLRLKRSDANSRNGPTIIRVADTSAWAP</sequence>
<accession>A0A388L7N8</accession>
<comment type="caution">
    <text evidence="2">The sequence shown here is derived from an EMBL/GenBank/DDBJ whole genome shotgun (WGS) entry which is preliminary data.</text>
</comment>
<feature type="compositionally biased region" description="Basic and acidic residues" evidence="1">
    <location>
        <begin position="46"/>
        <end position="66"/>
    </location>
</feature>
<feature type="region of interest" description="Disordered" evidence="1">
    <location>
        <begin position="46"/>
        <end position="69"/>
    </location>
</feature>
<dbReference type="Proteomes" id="UP000265515">
    <property type="component" value="Unassembled WGS sequence"/>
</dbReference>
<gene>
    <name evidence="2" type="ORF">CBR_g26345</name>
</gene>
<organism evidence="2 3">
    <name type="scientific">Chara braunii</name>
    <name type="common">Braun's stonewort</name>
    <dbReference type="NCBI Taxonomy" id="69332"/>
    <lineage>
        <taxon>Eukaryota</taxon>
        <taxon>Viridiplantae</taxon>
        <taxon>Streptophyta</taxon>
        <taxon>Charophyceae</taxon>
        <taxon>Charales</taxon>
        <taxon>Characeae</taxon>
        <taxon>Chara</taxon>
    </lineage>
</organism>
<name>A0A388L7N8_CHABU</name>